<feature type="region of interest" description="Disordered" evidence="2">
    <location>
        <begin position="298"/>
        <end position="317"/>
    </location>
</feature>
<dbReference type="Gene3D" id="1.20.1270.60">
    <property type="entry name" value="Arfaptin homology (AH) domain/BAR domain"/>
    <property type="match status" value="2"/>
</dbReference>
<proteinExistence type="predicted"/>
<keyword evidence="5" id="KW-1185">Reference proteome</keyword>
<dbReference type="InterPro" id="IPR047234">
    <property type="entry name" value="GRAF_fam"/>
</dbReference>
<dbReference type="InterPro" id="IPR027267">
    <property type="entry name" value="AH/BAR_dom_sf"/>
</dbReference>
<feature type="domain" description="BAR" evidence="3">
    <location>
        <begin position="87"/>
        <end position="133"/>
    </location>
</feature>
<evidence type="ECO:0000256" key="1">
    <source>
        <dbReference type="SAM" id="Coils"/>
    </source>
</evidence>
<evidence type="ECO:0000259" key="3">
    <source>
        <dbReference type="Pfam" id="PF16746"/>
    </source>
</evidence>
<name>A0A8J6HMQ0_TENMO</name>
<protein>
    <recommendedName>
        <fullName evidence="3">BAR domain-containing protein</fullName>
    </recommendedName>
</protein>
<dbReference type="GO" id="GO:0005096">
    <property type="term" value="F:GTPase activator activity"/>
    <property type="evidence" value="ECO:0007669"/>
    <property type="project" value="InterPro"/>
</dbReference>
<dbReference type="EMBL" id="JABDTM020019437">
    <property type="protein sequence ID" value="KAH0817454.1"/>
    <property type="molecule type" value="Genomic_DNA"/>
</dbReference>
<evidence type="ECO:0000256" key="2">
    <source>
        <dbReference type="SAM" id="MobiDB-lite"/>
    </source>
</evidence>
<feature type="coiled-coil region" evidence="1">
    <location>
        <begin position="103"/>
        <end position="130"/>
    </location>
</feature>
<evidence type="ECO:0000313" key="4">
    <source>
        <dbReference type="EMBL" id="KAH0817454.1"/>
    </source>
</evidence>
<dbReference type="PANTHER" id="PTHR12552">
    <property type="entry name" value="OLIGOPHRENIN 1"/>
    <property type="match status" value="1"/>
</dbReference>
<reference evidence="4" key="1">
    <citation type="journal article" date="2020" name="J Insects Food Feed">
        <title>The yellow mealworm (Tenebrio molitor) genome: a resource for the emerging insects as food and feed industry.</title>
        <authorList>
            <person name="Eriksson T."/>
            <person name="Andere A."/>
            <person name="Kelstrup H."/>
            <person name="Emery V."/>
            <person name="Picard C."/>
        </authorList>
    </citation>
    <scope>NUCLEOTIDE SEQUENCE</scope>
    <source>
        <strain evidence="4">Stoneville</strain>
        <tissue evidence="4">Whole head</tissue>
    </source>
</reference>
<gene>
    <name evidence="4" type="ORF">GEV33_005337</name>
</gene>
<dbReference type="GO" id="GO:0005737">
    <property type="term" value="C:cytoplasm"/>
    <property type="evidence" value="ECO:0007669"/>
    <property type="project" value="InterPro"/>
</dbReference>
<keyword evidence="1" id="KW-0175">Coiled coil</keyword>
<dbReference type="Proteomes" id="UP000719412">
    <property type="component" value="Unassembled WGS sequence"/>
</dbReference>
<dbReference type="SUPFAM" id="SSF103657">
    <property type="entry name" value="BAR/IMD domain-like"/>
    <property type="match status" value="2"/>
</dbReference>
<feature type="compositionally biased region" description="Basic and acidic residues" evidence="2">
    <location>
        <begin position="299"/>
        <end position="309"/>
    </location>
</feature>
<evidence type="ECO:0000313" key="5">
    <source>
        <dbReference type="Proteomes" id="UP000719412"/>
    </source>
</evidence>
<sequence length="895" mass="100595">MFFGEYTRVNHVSSNNLPSPPDNPQVVFPRCGIQSDVFGSVGCVRSARPYGRNFVALSPVFDVSVSQSSVKVRADRRDNMGVGLPPLEFTECMTDSPYFRENLHKHERELEKTNQQIKRIIKEVKDVLNTAKRGCSPITDYLINHRRVPLPASNAHRTENKLLINAFHVSKSTPRSRIQFVNVHRSLFIQGIERNLTRSIRSDPRNQSYEIDTRRLYSPQRSASEFGLAIDDNDGPREDYKPNYGWYLCGELIERERGQVVTVGIDTEPAKTPFRIWLRNENRSRLIDDLPSHASKLCDASRDQDKRGTEIGPGSVEVKGYRSDGTGLWFGTFLEEEDVLATRVLEKEERQGFETSLKSRRTEEASPIDTGLMDSSLFGINRWCDQLERSRSGRLGDVRVASQLDPFASSTPPVWRICLRKNAITIRGLSPCLRGPESSQGDRMTHLLGEHQERIDGRVCIIGAARREKSRQKRQPTCSAIYVEITTSWERVPVGRRGAGEPVSVFSEGMRGNFFGIERKSTPRRVAARVARGGLKIRRHCFGSGGGGSLLLTARVPLLDLEEMKVSFCRVLKESEKQFLELFFWVNLLIFDFFPTLDFLRDSFQFLVIFVACIRSTTSSGSIGTMQELQSISSCIWDTGNVSLVTNFGPGHRFILALCCTRPPPSSDIDPVRGLLTPPIHVAFSRPFAKGSGLTVFGRFVAELSSAQRSFAECLQVFTFECIGGAQTDDEQVICKSLSEFGKLIVSIEEERDRMVSTGGIASPSPHRAVNRCGFEHSITHPRDDHEYHQVLPPRGVQLEYSHVVVEKVPSYRYVVPAGTHTSDFFAEKCTQGSLEAITIMESIIHRYFARKNLSIDMHADVLSGGARGRKTGESLDPIDFAADYESRVLPIDFH</sequence>
<accession>A0A8J6HMQ0</accession>
<dbReference type="PANTHER" id="PTHR12552:SF1">
    <property type="entry name" value="RHO GTPASE-ACTIVATING PROTEIN GRAF"/>
    <property type="match status" value="1"/>
</dbReference>
<organism evidence="4 5">
    <name type="scientific">Tenebrio molitor</name>
    <name type="common">Yellow mealworm beetle</name>
    <dbReference type="NCBI Taxonomy" id="7067"/>
    <lineage>
        <taxon>Eukaryota</taxon>
        <taxon>Metazoa</taxon>
        <taxon>Ecdysozoa</taxon>
        <taxon>Arthropoda</taxon>
        <taxon>Hexapoda</taxon>
        <taxon>Insecta</taxon>
        <taxon>Pterygota</taxon>
        <taxon>Neoptera</taxon>
        <taxon>Endopterygota</taxon>
        <taxon>Coleoptera</taxon>
        <taxon>Polyphaga</taxon>
        <taxon>Cucujiformia</taxon>
        <taxon>Tenebrionidae</taxon>
        <taxon>Tenebrio</taxon>
    </lineage>
</organism>
<dbReference type="Pfam" id="PF16746">
    <property type="entry name" value="BAR_3"/>
    <property type="match status" value="1"/>
</dbReference>
<reference evidence="4" key="2">
    <citation type="submission" date="2021-08" db="EMBL/GenBank/DDBJ databases">
        <authorList>
            <person name="Eriksson T."/>
        </authorList>
    </citation>
    <scope>NUCLEOTIDE SEQUENCE</scope>
    <source>
        <strain evidence="4">Stoneville</strain>
        <tissue evidence="4">Whole head</tissue>
    </source>
</reference>
<comment type="caution">
    <text evidence="4">The sequence shown here is derived from an EMBL/GenBank/DDBJ whole genome shotgun (WGS) entry which is preliminary data.</text>
</comment>
<dbReference type="InterPro" id="IPR004148">
    <property type="entry name" value="BAR_dom"/>
</dbReference>
<dbReference type="AlphaFoldDB" id="A0A8J6HMQ0"/>